<comment type="caution">
    <text evidence="2">The sequence shown here is derived from an EMBL/GenBank/DDBJ whole genome shotgun (WGS) entry which is preliminary data.</text>
</comment>
<dbReference type="Proteomes" id="UP000522864">
    <property type="component" value="Unassembled WGS sequence"/>
</dbReference>
<reference evidence="2 3" key="1">
    <citation type="submission" date="2020-04" db="EMBL/GenBank/DDBJ databases">
        <title>Molecular characterization of pseudomonads from Agaricus bisporus reveal novel blotch 2 pathogens in Western Europe.</title>
        <authorList>
            <person name="Taparia T."/>
            <person name="Krijger M."/>
            <person name="Haynes E."/>
            <person name="Elpinstone J.G."/>
            <person name="Noble R."/>
            <person name="Van Der Wolf J."/>
        </authorList>
    </citation>
    <scope>NUCLEOTIDE SEQUENCE [LARGE SCALE GENOMIC DNA]</scope>
    <source>
        <strain evidence="2 3">G9001</strain>
    </source>
</reference>
<evidence type="ECO:0000313" key="2">
    <source>
        <dbReference type="EMBL" id="NWB86548.1"/>
    </source>
</evidence>
<feature type="transmembrane region" description="Helical" evidence="1">
    <location>
        <begin position="48"/>
        <end position="68"/>
    </location>
</feature>
<proteinExistence type="predicted"/>
<organism evidence="2 3">
    <name type="scientific">Pseudomonas gingeri</name>
    <dbReference type="NCBI Taxonomy" id="117681"/>
    <lineage>
        <taxon>Bacteria</taxon>
        <taxon>Pseudomonadati</taxon>
        <taxon>Pseudomonadota</taxon>
        <taxon>Gammaproteobacteria</taxon>
        <taxon>Pseudomonadales</taxon>
        <taxon>Pseudomonadaceae</taxon>
        <taxon>Pseudomonas</taxon>
    </lineage>
</organism>
<dbReference type="AlphaFoldDB" id="A0A7Y7WUN7"/>
<sequence length="151" mass="17189">MDHQDSLSAFLARYFPTFICAFFLACFSLGGAISLVSSSYFRGDPERARYAFLAALVLGLLLAFSHFAMIRGRKWGISIIVGFYLLGFLAVLSTFGYRPHLGAYVSALLLPLLGLLLVNSKRHREMRGVLVTIRQQREELHRLHKRRGRRR</sequence>
<gene>
    <name evidence="2" type="ORF">HX830_16865</name>
</gene>
<keyword evidence="1" id="KW-1133">Transmembrane helix</keyword>
<accession>A0A7Y7WUN7</accession>
<evidence type="ECO:0000256" key="1">
    <source>
        <dbReference type="SAM" id="Phobius"/>
    </source>
</evidence>
<evidence type="ECO:0000313" key="3">
    <source>
        <dbReference type="Proteomes" id="UP000522864"/>
    </source>
</evidence>
<feature type="transmembrane region" description="Helical" evidence="1">
    <location>
        <begin position="75"/>
        <end position="95"/>
    </location>
</feature>
<name>A0A7Y7WUN7_9PSED</name>
<feature type="transmembrane region" description="Helical" evidence="1">
    <location>
        <begin position="12"/>
        <end position="36"/>
    </location>
</feature>
<keyword evidence="1" id="KW-0812">Transmembrane</keyword>
<feature type="transmembrane region" description="Helical" evidence="1">
    <location>
        <begin position="101"/>
        <end position="118"/>
    </location>
</feature>
<keyword evidence="1" id="KW-0472">Membrane</keyword>
<protein>
    <submittedName>
        <fullName evidence="2">Uncharacterized protein</fullName>
    </submittedName>
</protein>
<dbReference type="EMBL" id="JACAQA010000011">
    <property type="protein sequence ID" value="NWB86548.1"/>
    <property type="molecule type" value="Genomic_DNA"/>
</dbReference>